<dbReference type="EMBL" id="BMKX01000015">
    <property type="protein sequence ID" value="GGJ74450.1"/>
    <property type="molecule type" value="Genomic_DNA"/>
</dbReference>
<evidence type="ECO:0000256" key="1">
    <source>
        <dbReference type="ARBA" id="ARBA00001946"/>
    </source>
</evidence>
<sequence length="114" mass="13029">MNIKHPALLWSESEFQSHVITLAKQYGFKQIYHTADSRRSNPGFPDLVMVNPRTRRTLFVELKAQSGRVSPDQEVWLDALRVAGQTAMVWRPSDWIAGLVMSTLSGMEMRRARA</sequence>
<protein>
    <recommendedName>
        <fullName evidence="4">VRR-NUC domain-containing protein</fullName>
    </recommendedName>
</protein>
<comment type="caution">
    <text evidence="5">The sequence shown here is derived from an EMBL/GenBank/DDBJ whole genome shotgun (WGS) entry which is preliminary data.</text>
</comment>
<proteinExistence type="predicted"/>
<keyword evidence="6" id="KW-1185">Reference proteome</keyword>
<reference evidence="6" key="1">
    <citation type="journal article" date="2019" name="Int. J. Syst. Evol. Microbiol.">
        <title>The Global Catalogue of Microorganisms (GCM) 10K type strain sequencing project: providing services to taxonomists for standard genome sequencing and annotation.</title>
        <authorList>
            <consortium name="The Broad Institute Genomics Platform"/>
            <consortium name="The Broad Institute Genome Sequencing Center for Infectious Disease"/>
            <person name="Wu L."/>
            <person name="Ma J."/>
        </authorList>
    </citation>
    <scope>NUCLEOTIDE SEQUENCE [LARGE SCALE GENOMIC DNA]</scope>
    <source>
        <strain evidence="6">CGMCC 1.3685</strain>
    </source>
</reference>
<dbReference type="Pfam" id="PF08774">
    <property type="entry name" value="VRR_NUC"/>
    <property type="match status" value="1"/>
</dbReference>
<dbReference type="GeneID" id="303306002"/>
<feature type="domain" description="VRR-NUC" evidence="4">
    <location>
        <begin position="10"/>
        <end position="94"/>
    </location>
</feature>
<evidence type="ECO:0000259" key="4">
    <source>
        <dbReference type="SMART" id="SM00990"/>
    </source>
</evidence>
<evidence type="ECO:0000313" key="5">
    <source>
        <dbReference type="EMBL" id="GGJ74450.1"/>
    </source>
</evidence>
<dbReference type="Proteomes" id="UP000606115">
    <property type="component" value="Unassembled WGS sequence"/>
</dbReference>
<gene>
    <name evidence="5" type="ORF">GCM10007173_36790</name>
</gene>
<name>A0ABQ2DVI6_9MICC</name>
<evidence type="ECO:0000256" key="2">
    <source>
        <dbReference type="ARBA" id="ARBA00022722"/>
    </source>
</evidence>
<dbReference type="SMART" id="SM00990">
    <property type="entry name" value="VRR_NUC"/>
    <property type="match status" value="1"/>
</dbReference>
<evidence type="ECO:0000313" key="6">
    <source>
        <dbReference type="Proteomes" id="UP000606115"/>
    </source>
</evidence>
<dbReference type="RefSeq" id="WP_188687476.1">
    <property type="nucleotide sequence ID" value="NZ_BMKX01000015.1"/>
</dbReference>
<comment type="cofactor">
    <cofactor evidence="1">
        <name>Mg(2+)</name>
        <dbReference type="ChEBI" id="CHEBI:18420"/>
    </cofactor>
</comment>
<organism evidence="5 6">
    <name type="scientific">Glutamicibacter ardleyensis</name>
    <dbReference type="NCBI Taxonomy" id="225894"/>
    <lineage>
        <taxon>Bacteria</taxon>
        <taxon>Bacillati</taxon>
        <taxon>Actinomycetota</taxon>
        <taxon>Actinomycetes</taxon>
        <taxon>Micrococcales</taxon>
        <taxon>Micrococcaceae</taxon>
        <taxon>Glutamicibacter</taxon>
    </lineage>
</organism>
<dbReference type="InterPro" id="IPR011856">
    <property type="entry name" value="tRNA_endonuc-like_dom_sf"/>
</dbReference>
<evidence type="ECO:0000256" key="3">
    <source>
        <dbReference type="ARBA" id="ARBA00022801"/>
    </source>
</evidence>
<keyword evidence="2" id="KW-0540">Nuclease</keyword>
<dbReference type="Gene3D" id="3.40.1350.10">
    <property type="match status" value="1"/>
</dbReference>
<dbReference type="InterPro" id="IPR014883">
    <property type="entry name" value="VRR_NUC"/>
</dbReference>
<accession>A0ABQ2DVI6</accession>
<keyword evidence="3" id="KW-0378">Hydrolase</keyword>